<feature type="region of interest" description="Disordered" evidence="1">
    <location>
        <begin position="61"/>
        <end position="96"/>
    </location>
</feature>
<evidence type="ECO:0000313" key="3">
    <source>
        <dbReference type="EMBL" id="QJI01577.1"/>
    </source>
</evidence>
<sequence>MNQTQYLIKLLREFSEEEECNVGNARTKNLKGYYEGKSWAYSFCADWLEYRMKFDGIYQQEDDEGVEEGEEEDERVPSPVDVFPKAFPFRNDPEAR</sequence>
<dbReference type="AlphaFoldDB" id="A0A6H1ZXT5"/>
<reference evidence="2" key="1">
    <citation type="submission" date="2020-03" db="EMBL/GenBank/DDBJ databases">
        <title>The deep terrestrial virosphere.</title>
        <authorList>
            <person name="Holmfeldt K."/>
            <person name="Nilsson E."/>
            <person name="Simone D."/>
            <person name="Lopez-Fernandez M."/>
            <person name="Wu X."/>
            <person name="de Brujin I."/>
            <person name="Lundin D."/>
            <person name="Andersson A."/>
            <person name="Bertilsson S."/>
            <person name="Dopson M."/>
        </authorList>
    </citation>
    <scope>NUCLEOTIDE SEQUENCE</scope>
    <source>
        <strain evidence="2">TM448A02587</strain>
        <strain evidence="3">TM448B02647</strain>
    </source>
</reference>
<dbReference type="EMBL" id="MT144326">
    <property type="protein sequence ID" value="QJA52272.1"/>
    <property type="molecule type" value="Genomic_DNA"/>
</dbReference>
<accession>A0A6H1ZXT5</accession>
<evidence type="ECO:0000313" key="2">
    <source>
        <dbReference type="EMBL" id="QJA52272.1"/>
    </source>
</evidence>
<gene>
    <name evidence="2" type="ORF">TM448A02587_0014</name>
    <name evidence="3" type="ORF">TM448B02647_0014</name>
</gene>
<organism evidence="2">
    <name type="scientific">viral metagenome</name>
    <dbReference type="NCBI Taxonomy" id="1070528"/>
    <lineage>
        <taxon>unclassified sequences</taxon>
        <taxon>metagenomes</taxon>
        <taxon>organismal metagenomes</taxon>
    </lineage>
</organism>
<feature type="compositionally biased region" description="Acidic residues" evidence="1">
    <location>
        <begin position="61"/>
        <end position="74"/>
    </location>
</feature>
<dbReference type="EMBL" id="MT144933">
    <property type="protein sequence ID" value="QJI01577.1"/>
    <property type="molecule type" value="Genomic_DNA"/>
</dbReference>
<evidence type="ECO:0000256" key="1">
    <source>
        <dbReference type="SAM" id="MobiDB-lite"/>
    </source>
</evidence>
<proteinExistence type="predicted"/>
<protein>
    <submittedName>
        <fullName evidence="2">Uncharacterized protein</fullName>
    </submittedName>
</protein>
<name>A0A6H1ZXT5_9ZZZZ</name>